<sequence length="149" mass="16446">MTENPVVHATFTIEREYPAAPDRVFAAWSDPATKARWFAGPDSRHELDFRVGGRELAGGTHDGTELTFETTYQEIVPGERIVYTSALRADDTVTTISLTSVEFVAAEEGTRLVLTEHGAYLDGHEQPDWREQGTRDQLDALGKELAAAP</sequence>
<dbReference type="SUPFAM" id="SSF55961">
    <property type="entry name" value="Bet v1-like"/>
    <property type="match status" value="1"/>
</dbReference>
<organism evidence="3 4">
    <name type="scientific">Nocardia wallacei</name>
    <dbReference type="NCBI Taxonomy" id="480035"/>
    <lineage>
        <taxon>Bacteria</taxon>
        <taxon>Bacillati</taxon>
        <taxon>Actinomycetota</taxon>
        <taxon>Actinomycetes</taxon>
        <taxon>Mycobacteriales</taxon>
        <taxon>Nocardiaceae</taxon>
        <taxon>Nocardia</taxon>
    </lineage>
</organism>
<dbReference type="InterPro" id="IPR013538">
    <property type="entry name" value="ASHA1/2-like_C"/>
</dbReference>
<evidence type="ECO:0000259" key="2">
    <source>
        <dbReference type="Pfam" id="PF08327"/>
    </source>
</evidence>
<dbReference type="KEGG" id="nwl:NWFMUON74_66950"/>
<reference evidence="3 4" key="1">
    <citation type="submission" date="2020-08" db="EMBL/GenBank/DDBJ databases">
        <title>Genome Sequencing of Nocardia wallacei strain FMUON74 and assembly.</title>
        <authorList>
            <person name="Toyokawa M."/>
            <person name="Uesaka K."/>
        </authorList>
    </citation>
    <scope>NUCLEOTIDE SEQUENCE [LARGE SCALE GENOMIC DNA]</scope>
    <source>
        <strain evidence="3 4">FMUON74</strain>
    </source>
</reference>
<dbReference type="AlphaFoldDB" id="A0A7G1KXH0"/>
<gene>
    <name evidence="3" type="ORF">NWFMUON74_66950</name>
</gene>
<protein>
    <submittedName>
        <fullName evidence="3">Activator of HSP90 ATPase</fullName>
    </submittedName>
</protein>
<accession>A0A7G1KXH0</accession>
<proteinExistence type="inferred from homology"/>
<dbReference type="CDD" id="cd08900">
    <property type="entry name" value="SRPBCC_CalC_Aha1-like_7"/>
    <property type="match status" value="1"/>
</dbReference>
<dbReference type="EMBL" id="AP023396">
    <property type="protein sequence ID" value="BCK58923.1"/>
    <property type="molecule type" value="Genomic_DNA"/>
</dbReference>
<evidence type="ECO:0000256" key="1">
    <source>
        <dbReference type="ARBA" id="ARBA00006817"/>
    </source>
</evidence>
<comment type="similarity">
    <text evidence="1">Belongs to the AHA1 family.</text>
</comment>
<dbReference type="RefSeq" id="WP_187685587.1">
    <property type="nucleotide sequence ID" value="NZ_AP023396.1"/>
</dbReference>
<evidence type="ECO:0000313" key="4">
    <source>
        <dbReference type="Proteomes" id="UP000516173"/>
    </source>
</evidence>
<feature type="domain" description="Activator of Hsp90 ATPase homologue 1/2-like C-terminal" evidence="2">
    <location>
        <begin position="19"/>
        <end position="145"/>
    </location>
</feature>
<dbReference type="GeneID" id="80351073"/>
<dbReference type="Gene3D" id="3.30.530.20">
    <property type="match status" value="1"/>
</dbReference>
<dbReference type="InterPro" id="IPR023393">
    <property type="entry name" value="START-like_dom_sf"/>
</dbReference>
<evidence type="ECO:0000313" key="3">
    <source>
        <dbReference type="EMBL" id="BCK58923.1"/>
    </source>
</evidence>
<dbReference type="Proteomes" id="UP000516173">
    <property type="component" value="Chromosome"/>
</dbReference>
<dbReference type="Pfam" id="PF08327">
    <property type="entry name" value="AHSA1"/>
    <property type="match status" value="1"/>
</dbReference>
<keyword evidence="4" id="KW-1185">Reference proteome</keyword>
<name>A0A7G1KXH0_9NOCA</name>